<dbReference type="AlphaFoldDB" id="A0A1G1VFJ6"/>
<dbReference type="Proteomes" id="UP000178659">
    <property type="component" value="Unassembled WGS sequence"/>
</dbReference>
<gene>
    <name evidence="1" type="ORF">A3A77_01955</name>
</gene>
<evidence type="ECO:0000313" key="1">
    <source>
        <dbReference type="EMBL" id="OGY14223.1"/>
    </source>
</evidence>
<sequence>MNRVLILVIIALLIGAFFGGEVVKPVKEIFVLKEQTFTTQEIDFKNTSRKLWEDHIVWTREFITSAANNSSDLNNVAQRLLKNQEDIGNSIKPYYGEEAGNKLTDLLKTHTQTAGDLVKTTKAGSKTAADQAEKKWYGNADDIASFFANANPEFRKGDLVKMLNEHLALAKQEAVDILGKKPAESIGTHDAIQDQILKMSDSLSNVTINKFPDKFGK</sequence>
<comment type="caution">
    <text evidence="1">The sequence shown here is derived from an EMBL/GenBank/DDBJ whole genome shotgun (WGS) entry which is preliminary data.</text>
</comment>
<reference evidence="1 2" key="1">
    <citation type="journal article" date="2016" name="Nat. Commun.">
        <title>Thousands of microbial genomes shed light on interconnected biogeochemical processes in an aquifer system.</title>
        <authorList>
            <person name="Anantharaman K."/>
            <person name="Brown C.T."/>
            <person name="Hug L.A."/>
            <person name="Sharon I."/>
            <person name="Castelle C.J."/>
            <person name="Probst A.J."/>
            <person name="Thomas B.C."/>
            <person name="Singh A."/>
            <person name="Wilkins M.J."/>
            <person name="Karaoz U."/>
            <person name="Brodie E.L."/>
            <person name="Williams K.H."/>
            <person name="Hubbard S.S."/>
            <person name="Banfield J.F."/>
        </authorList>
    </citation>
    <scope>NUCLEOTIDE SEQUENCE [LARGE SCALE GENOMIC DNA]</scope>
</reference>
<organism evidence="1 2">
    <name type="scientific">Candidatus Blackburnbacteria bacterium RIFCSPLOWO2_01_FULL_40_20</name>
    <dbReference type="NCBI Taxonomy" id="1797519"/>
    <lineage>
        <taxon>Bacteria</taxon>
        <taxon>Candidatus Blackburniibacteriota</taxon>
    </lineage>
</organism>
<proteinExistence type="predicted"/>
<evidence type="ECO:0000313" key="2">
    <source>
        <dbReference type="Proteomes" id="UP000178659"/>
    </source>
</evidence>
<protein>
    <submittedName>
        <fullName evidence="1">Uncharacterized protein</fullName>
    </submittedName>
</protein>
<accession>A0A1G1VFJ6</accession>
<dbReference type="EMBL" id="MHCC01000001">
    <property type="protein sequence ID" value="OGY14223.1"/>
    <property type="molecule type" value="Genomic_DNA"/>
</dbReference>
<name>A0A1G1VFJ6_9BACT</name>